<feature type="domain" description="Rhodanese" evidence="4">
    <location>
        <begin position="90"/>
        <end position="189"/>
    </location>
</feature>
<protein>
    <submittedName>
        <fullName evidence="5">Thiosulfate/3-mercaptopyruvate sulfurtransferase</fullName>
    </submittedName>
</protein>
<dbReference type="PANTHER" id="PTHR11364">
    <property type="entry name" value="THIOSULFATE SULFERTANSFERASE"/>
    <property type="match status" value="1"/>
</dbReference>
<dbReference type="Gene3D" id="3.40.250.10">
    <property type="entry name" value="Rhodanese-like domain"/>
    <property type="match status" value="2"/>
</dbReference>
<dbReference type="CDD" id="cd01448">
    <property type="entry name" value="TST_Repeat_1"/>
    <property type="match status" value="1"/>
</dbReference>
<keyword evidence="1 5" id="KW-0808">Transferase</keyword>
<dbReference type="AlphaFoldDB" id="A0A450VEA5"/>
<evidence type="ECO:0000256" key="3">
    <source>
        <dbReference type="SAM" id="MobiDB-lite"/>
    </source>
</evidence>
<dbReference type="PANTHER" id="PTHR11364:SF27">
    <property type="entry name" value="SULFURTRANSFERASE"/>
    <property type="match status" value="1"/>
</dbReference>
<dbReference type="InterPro" id="IPR036873">
    <property type="entry name" value="Rhodanese-like_dom_sf"/>
</dbReference>
<evidence type="ECO:0000313" key="6">
    <source>
        <dbReference type="EMBL" id="VFK03403.1"/>
    </source>
</evidence>
<feature type="region of interest" description="Disordered" evidence="3">
    <location>
        <begin position="65"/>
        <end position="85"/>
    </location>
</feature>
<reference evidence="5" key="1">
    <citation type="submission" date="2019-02" db="EMBL/GenBank/DDBJ databases">
        <authorList>
            <person name="Gruber-Vodicka R. H."/>
            <person name="Seah K. B. B."/>
        </authorList>
    </citation>
    <scope>NUCLEOTIDE SEQUENCE</scope>
    <source>
        <strain evidence="7">BECK_SA2B12</strain>
        <strain evidence="6">BECK_SA2B15</strain>
        <strain evidence="5">BECK_SA2B20</strain>
    </source>
</reference>
<sequence length="346" mass="37699">MSDLYRHKAAGWRVFIGLAWLLAGAWASAATLPGPVVDTAWLAENLDHVVLLDVRKDLKSFEKKVKGKGGPVNPCGPGGKKAKAPVRGDGHIQGAVLVNFKKILGKYKHANGKEVLVMLPEKGKFERLMQKAGVHNDSLVVITGKGEKLPDVAFATRLYWTLKYFGFDNAAILDGGTVQWKLDKHKVAYGKAKRPAKGDFTATAERKEIRATLEEVVAITKGEGTAQLLDARCRPFYLGLTYHRRWETPESRGHIPTAKGFPARFLVDDAGPAATLYSATAIEKVAGLEGIDLTDTPTVTSCHTGVKASLAWFVLSEVLGNKDVRVYDGSMHEWSTTGQPVTRPLD</sequence>
<dbReference type="Pfam" id="PF00581">
    <property type="entry name" value="Rhodanese"/>
    <property type="match status" value="2"/>
</dbReference>
<proteinExistence type="predicted"/>
<evidence type="ECO:0000259" key="4">
    <source>
        <dbReference type="PROSITE" id="PS50206"/>
    </source>
</evidence>
<evidence type="ECO:0000313" key="7">
    <source>
        <dbReference type="EMBL" id="VFK06000.1"/>
    </source>
</evidence>
<dbReference type="EMBL" id="CAADFG010000323">
    <property type="protein sequence ID" value="VFK03403.1"/>
    <property type="molecule type" value="Genomic_DNA"/>
</dbReference>
<dbReference type="PROSITE" id="PS50206">
    <property type="entry name" value="RHODANESE_3"/>
    <property type="match status" value="2"/>
</dbReference>
<dbReference type="InterPro" id="IPR001763">
    <property type="entry name" value="Rhodanese-like_dom"/>
</dbReference>
<dbReference type="EMBL" id="CAADFI010000328">
    <property type="protein sequence ID" value="VFK03115.1"/>
    <property type="molecule type" value="Genomic_DNA"/>
</dbReference>
<name>A0A450VEA5_9GAMM</name>
<keyword evidence="5" id="KW-0670">Pyruvate</keyword>
<dbReference type="InterPro" id="IPR045078">
    <property type="entry name" value="TST/MPST-like"/>
</dbReference>
<dbReference type="SUPFAM" id="SSF52821">
    <property type="entry name" value="Rhodanese/Cell cycle control phosphatase"/>
    <property type="match status" value="2"/>
</dbReference>
<dbReference type="EMBL" id="CAADFJ010000320">
    <property type="protein sequence ID" value="VFK06000.1"/>
    <property type="molecule type" value="Genomic_DNA"/>
</dbReference>
<evidence type="ECO:0000256" key="1">
    <source>
        <dbReference type="ARBA" id="ARBA00022679"/>
    </source>
</evidence>
<dbReference type="GO" id="GO:0004792">
    <property type="term" value="F:thiosulfate-cyanide sulfurtransferase activity"/>
    <property type="evidence" value="ECO:0007669"/>
    <property type="project" value="TreeGrafter"/>
</dbReference>
<evidence type="ECO:0000313" key="5">
    <source>
        <dbReference type="EMBL" id="VFK03115.1"/>
    </source>
</evidence>
<gene>
    <name evidence="6" type="ORF">BECKH772A_GA0070896_103231</name>
    <name evidence="5" type="ORF">BECKH772B_GA0070898_103281</name>
    <name evidence="7" type="ORF">BECKH772C_GA0070978_103201</name>
</gene>
<feature type="domain" description="Rhodanese" evidence="4">
    <location>
        <begin position="222"/>
        <end position="343"/>
    </location>
</feature>
<accession>A0A450VEA5</accession>
<evidence type="ECO:0000256" key="2">
    <source>
        <dbReference type="ARBA" id="ARBA00022737"/>
    </source>
</evidence>
<keyword evidence="2" id="KW-0677">Repeat</keyword>
<dbReference type="SMART" id="SM00450">
    <property type="entry name" value="RHOD"/>
    <property type="match status" value="2"/>
</dbReference>
<organism evidence="5">
    <name type="scientific">Candidatus Kentrum eta</name>
    <dbReference type="NCBI Taxonomy" id="2126337"/>
    <lineage>
        <taxon>Bacteria</taxon>
        <taxon>Pseudomonadati</taxon>
        <taxon>Pseudomonadota</taxon>
        <taxon>Gammaproteobacteria</taxon>
        <taxon>Candidatus Kentrum</taxon>
    </lineage>
</organism>